<gene>
    <name evidence="1" type="ORF">NZNM25_06530</name>
</gene>
<keyword evidence="2" id="KW-1185">Reference proteome</keyword>
<dbReference type="AlphaFoldDB" id="A0A2S2KQB2"/>
<comment type="caution">
    <text evidence="1">The sequence shown here is derived from an EMBL/GenBank/DDBJ whole genome shotgun (WGS) entry which is preliminary data.</text>
</comment>
<protein>
    <submittedName>
        <fullName evidence="1">Uncharacterized protein</fullName>
    </submittedName>
</protein>
<evidence type="ECO:0000313" key="1">
    <source>
        <dbReference type="EMBL" id="GBH33862.1"/>
    </source>
</evidence>
<evidence type="ECO:0000313" key="2">
    <source>
        <dbReference type="Proteomes" id="UP000245829"/>
    </source>
</evidence>
<reference evidence="1 2" key="1">
    <citation type="submission" date="2018-05" db="EMBL/GenBank/DDBJ databases">
        <title>genome sequencing of Nitrosopumilus sp. NM25.</title>
        <authorList>
            <person name="Mori K."/>
            <person name="Nakagawa T."/>
        </authorList>
    </citation>
    <scope>NUCLEOTIDE SEQUENCE [LARGE SCALE GENOMIC DNA]</scope>
    <source>
        <strain evidence="1 2">NM25</strain>
    </source>
</reference>
<dbReference type="EMBL" id="BGKI01000002">
    <property type="protein sequence ID" value="GBH33862.1"/>
    <property type="molecule type" value="Genomic_DNA"/>
</dbReference>
<dbReference type="GeneID" id="76210011"/>
<proteinExistence type="predicted"/>
<organism evidence="1 2">
    <name type="scientific">Nitrosopumilus zosterae</name>
    <dbReference type="NCBI Taxonomy" id="718286"/>
    <lineage>
        <taxon>Archaea</taxon>
        <taxon>Nitrososphaerota</taxon>
        <taxon>Nitrososphaeria</taxon>
        <taxon>Nitrosopumilales</taxon>
        <taxon>Nitrosopumilaceae</taxon>
        <taxon>Nitrosopumilus</taxon>
    </lineage>
</organism>
<dbReference type="RefSeq" id="WP_264953678.1">
    <property type="nucleotide sequence ID" value="NZ_AP026695.1"/>
</dbReference>
<sequence length="52" mass="6348">MTDEIIKNIEKFGLKINHMLNHMNKKELENINQAIIEYQKNLQNSDYIDYMY</sequence>
<name>A0A2S2KQB2_9ARCH</name>
<dbReference type="Proteomes" id="UP000245829">
    <property type="component" value="Unassembled WGS sequence"/>
</dbReference>
<accession>A0A2S2KQB2</accession>